<name>A0A066TRD3_9PSEU</name>
<sequence length="159" mass="17823">MRDYTVSEQAIIPHPVRRVWEVISATHRYAEWVPTVLEVTDHHGTAEIGRTYRERNRSLGPLTTRSTWTVREIVPLARRVDTGVGFAPLRDLTNVFEFEPITRGDGTESTLMTYAVQYRLGLGPLGPLVHRVVAAGLRSDMKHAMDNLADVILAEGAHP</sequence>
<proteinExistence type="predicted"/>
<dbReference type="RefSeq" id="WP_043789584.1">
    <property type="nucleotide sequence ID" value="NZ_JMQI01000084.1"/>
</dbReference>
<evidence type="ECO:0000313" key="2">
    <source>
        <dbReference type="Proteomes" id="UP000027345"/>
    </source>
</evidence>
<evidence type="ECO:0000313" key="1">
    <source>
        <dbReference type="EMBL" id="KDN16077.1"/>
    </source>
</evidence>
<dbReference type="CDD" id="cd07812">
    <property type="entry name" value="SRPBCC"/>
    <property type="match status" value="1"/>
</dbReference>
<dbReference type="Proteomes" id="UP000027345">
    <property type="component" value="Unassembled WGS sequence"/>
</dbReference>
<dbReference type="eggNOG" id="COG2867">
    <property type="taxonomic scope" value="Bacteria"/>
</dbReference>
<dbReference type="InterPro" id="IPR023393">
    <property type="entry name" value="START-like_dom_sf"/>
</dbReference>
<dbReference type="STRING" id="287986.DV20_42845"/>
<dbReference type="InterPro" id="IPR019587">
    <property type="entry name" value="Polyketide_cyclase/dehydratase"/>
</dbReference>
<keyword evidence="2" id="KW-1185">Reference proteome</keyword>
<dbReference type="AlphaFoldDB" id="A0A066TRD3"/>
<accession>A0A066TRD3</accession>
<organism evidence="1 2">
    <name type="scientific">Amycolatopsis rifamycinica</name>
    <dbReference type="NCBI Taxonomy" id="287986"/>
    <lineage>
        <taxon>Bacteria</taxon>
        <taxon>Bacillati</taxon>
        <taxon>Actinomycetota</taxon>
        <taxon>Actinomycetes</taxon>
        <taxon>Pseudonocardiales</taxon>
        <taxon>Pseudonocardiaceae</taxon>
        <taxon>Amycolatopsis</taxon>
    </lineage>
</organism>
<reference evidence="1 2" key="1">
    <citation type="submission" date="2014-05" db="EMBL/GenBank/DDBJ databases">
        <title>Draft genome sequence of Amycolatopsis rifamycinica DSM 46095.</title>
        <authorList>
            <person name="Lal R."/>
            <person name="Saxena A."/>
            <person name="Kumari R."/>
            <person name="Mukherjee U."/>
            <person name="Singh P."/>
            <person name="Sangwan N."/>
            <person name="Mahato N.K."/>
        </authorList>
    </citation>
    <scope>NUCLEOTIDE SEQUENCE [LARGE SCALE GENOMIC DNA]</scope>
    <source>
        <strain evidence="1 2">DSM 46095</strain>
    </source>
</reference>
<dbReference type="OrthoDB" id="4483486at2"/>
<comment type="caution">
    <text evidence="1">The sequence shown here is derived from an EMBL/GenBank/DDBJ whole genome shotgun (WGS) entry which is preliminary data.</text>
</comment>
<protein>
    <recommendedName>
        <fullName evidence="3">Polyketide cyclase</fullName>
    </recommendedName>
</protein>
<dbReference type="Gene3D" id="3.30.530.20">
    <property type="match status" value="1"/>
</dbReference>
<gene>
    <name evidence="1" type="ORF">DV20_42845</name>
</gene>
<dbReference type="SUPFAM" id="SSF55961">
    <property type="entry name" value="Bet v1-like"/>
    <property type="match status" value="1"/>
</dbReference>
<dbReference type="EMBL" id="JMQI01000084">
    <property type="protein sequence ID" value="KDN16077.1"/>
    <property type="molecule type" value="Genomic_DNA"/>
</dbReference>
<dbReference type="Pfam" id="PF10604">
    <property type="entry name" value="Polyketide_cyc2"/>
    <property type="match status" value="1"/>
</dbReference>
<evidence type="ECO:0008006" key="3">
    <source>
        <dbReference type="Google" id="ProtNLM"/>
    </source>
</evidence>